<keyword evidence="2" id="KW-1185">Reference proteome</keyword>
<comment type="caution">
    <text evidence="1">The sequence shown here is derived from an EMBL/GenBank/DDBJ whole genome shotgun (WGS) entry which is preliminary data.</text>
</comment>
<protein>
    <submittedName>
        <fullName evidence="1">Uncharacterized protein</fullName>
    </submittedName>
</protein>
<evidence type="ECO:0000313" key="2">
    <source>
        <dbReference type="Proteomes" id="UP001208570"/>
    </source>
</evidence>
<sequence>MAFKPEETDRLDAFFYKKLHDKSELLARWQFRLLLCLAHGQADVERGFSVNKDMLVENMKTETFVAQRMVYDSVSSLGCAVIEVPITKSHRTSARAGKKAGFHACEIELPQIDSQLRRKLRWNSWIKFSLIYKPNTSSKIIGHIQFLIVLFMNIMSQVIKKYHVYDGRLLCFSNLDHVSSKYIII</sequence>
<organism evidence="1 2">
    <name type="scientific">Paralvinella palmiformis</name>
    <dbReference type="NCBI Taxonomy" id="53620"/>
    <lineage>
        <taxon>Eukaryota</taxon>
        <taxon>Metazoa</taxon>
        <taxon>Spiralia</taxon>
        <taxon>Lophotrochozoa</taxon>
        <taxon>Annelida</taxon>
        <taxon>Polychaeta</taxon>
        <taxon>Sedentaria</taxon>
        <taxon>Canalipalpata</taxon>
        <taxon>Terebellida</taxon>
        <taxon>Terebelliformia</taxon>
        <taxon>Alvinellidae</taxon>
        <taxon>Paralvinella</taxon>
    </lineage>
</organism>
<gene>
    <name evidence="1" type="ORF">LSH36_737g05010</name>
</gene>
<name>A0AAD9MVP0_9ANNE</name>
<accession>A0AAD9MVP0</accession>
<evidence type="ECO:0000313" key="1">
    <source>
        <dbReference type="EMBL" id="KAK2144699.1"/>
    </source>
</evidence>
<dbReference type="EMBL" id="JAODUP010000737">
    <property type="protein sequence ID" value="KAK2144699.1"/>
    <property type="molecule type" value="Genomic_DNA"/>
</dbReference>
<reference evidence="1" key="1">
    <citation type="journal article" date="2023" name="Mol. Biol. Evol.">
        <title>Third-Generation Sequencing Reveals the Adaptive Role of the Epigenome in Three Deep-Sea Polychaetes.</title>
        <authorList>
            <person name="Perez M."/>
            <person name="Aroh O."/>
            <person name="Sun Y."/>
            <person name="Lan Y."/>
            <person name="Juniper S.K."/>
            <person name="Young C.R."/>
            <person name="Angers B."/>
            <person name="Qian P.Y."/>
        </authorList>
    </citation>
    <scope>NUCLEOTIDE SEQUENCE</scope>
    <source>
        <strain evidence="1">P08H-3</strain>
    </source>
</reference>
<proteinExistence type="predicted"/>
<dbReference type="Proteomes" id="UP001208570">
    <property type="component" value="Unassembled WGS sequence"/>
</dbReference>
<dbReference type="AlphaFoldDB" id="A0AAD9MVP0"/>